<feature type="domain" description="MacB-like periplasmic core" evidence="9">
    <location>
        <begin position="21"/>
        <end position="238"/>
    </location>
</feature>
<feature type="domain" description="ABC3 transporter permease C-terminal" evidence="8">
    <location>
        <begin position="280"/>
        <end position="391"/>
    </location>
</feature>
<dbReference type="InterPro" id="IPR050250">
    <property type="entry name" value="Macrolide_Exporter_MacB"/>
</dbReference>
<evidence type="ECO:0000256" key="3">
    <source>
        <dbReference type="ARBA" id="ARBA00022692"/>
    </source>
</evidence>
<feature type="transmembrane region" description="Helical" evidence="7">
    <location>
        <begin position="269"/>
        <end position="293"/>
    </location>
</feature>
<evidence type="ECO:0000256" key="2">
    <source>
        <dbReference type="ARBA" id="ARBA00022475"/>
    </source>
</evidence>
<dbReference type="PANTHER" id="PTHR30572">
    <property type="entry name" value="MEMBRANE COMPONENT OF TRANSPORTER-RELATED"/>
    <property type="match status" value="1"/>
</dbReference>
<evidence type="ECO:0000259" key="8">
    <source>
        <dbReference type="Pfam" id="PF02687"/>
    </source>
</evidence>
<dbReference type="InterPro" id="IPR025857">
    <property type="entry name" value="MacB_PCD"/>
</dbReference>
<keyword evidence="4 7" id="KW-1133">Transmembrane helix</keyword>
<organism evidence="10 11">
    <name type="scientific">Lactococcus muris</name>
    <dbReference type="NCBI Taxonomy" id="2941330"/>
    <lineage>
        <taxon>Bacteria</taxon>
        <taxon>Bacillati</taxon>
        <taxon>Bacillota</taxon>
        <taxon>Bacilli</taxon>
        <taxon>Lactobacillales</taxon>
        <taxon>Streptococcaceae</taxon>
        <taxon>Lactococcus</taxon>
    </lineage>
</organism>
<keyword evidence="11" id="KW-1185">Reference proteome</keyword>
<evidence type="ECO:0000259" key="9">
    <source>
        <dbReference type="Pfam" id="PF12704"/>
    </source>
</evidence>
<feature type="transmembrane region" description="Helical" evidence="7">
    <location>
        <begin position="21"/>
        <end position="42"/>
    </location>
</feature>
<gene>
    <name evidence="10" type="ORF">AALM99_06505</name>
</gene>
<dbReference type="PANTHER" id="PTHR30572:SF4">
    <property type="entry name" value="ABC TRANSPORTER PERMEASE YTRF"/>
    <property type="match status" value="1"/>
</dbReference>
<feature type="transmembrane region" description="Helical" evidence="7">
    <location>
        <begin position="329"/>
        <end position="350"/>
    </location>
</feature>
<evidence type="ECO:0000313" key="10">
    <source>
        <dbReference type="EMBL" id="MEY8538089.1"/>
    </source>
</evidence>
<comment type="caution">
    <text evidence="10">The sequence shown here is derived from an EMBL/GenBank/DDBJ whole genome shotgun (WGS) entry which is preliminary data.</text>
</comment>
<dbReference type="EMBL" id="JBCLSQ010000013">
    <property type="protein sequence ID" value="MEY8538089.1"/>
    <property type="molecule type" value="Genomic_DNA"/>
</dbReference>
<name>A0ABV4DAM2_9LACT</name>
<comment type="subcellular location">
    <subcellularLocation>
        <location evidence="1">Cell membrane</location>
        <topology evidence="1">Multi-pass membrane protein</topology>
    </subcellularLocation>
</comment>
<sequence length="397" mass="43758">MNLKRRVFSAYQALKQNLRRSLLTMLGIVIGIASVITILSLGQGFQSYTIKNLRQETGKNVSVDINFTPNDFENNTSIDGFNELDLHLVEQVEGVSSVKYKHLNESSIMKEFRFQTGKYSKVIDFKKESQVTLLHGRNFFPEDNQLKNKVAVMSKETAEEISPNIRSVIGYGIPIDGELYTVIGIAQGRDSDELFSDSADIEIPQNTYESYHNKNNVISSISISIQQGYKPSTVANSVVKKLSQDGSMSSQGTYSTLDMSSLLDGISKILSTLTLFISGVAGISLFIAGVGVMNMMYTSVSERTKEIGIRRALGAKRSEIRYQFLTEGLLLTISSGLIGYLLGFLVALVISQFLPFEVRPTFFTVGIAIGSTSLLGLFFSITPANAAARKDLVEILR</sequence>
<evidence type="ECO:0000313" key="11">
    <source>
        <dbReference type="Proteomes" id="UP001565242"/>
    </source>
</evidence>
<dbReference type="Pfam" id="PF02687">
    <property type="entry name" value="FtsX"/>
    <property type="match status" value="1"/>
</dbReference>
<evidence type="ECO:0000256" key="7">
    <source>
        <dbReference type="SAM" id="Phobius"/>
    </source>
</evidence>
<reference evidence="10 11" key="1">
    <citation type="submission" date="2024-03" db="EMBL/GenBank/DDBJ databases">
        <title>Mouse gut bacterial collection (mGBC) of GemPharmatech.</title>
        <authorList>
            <person name="He Y."/>
            <person name="Dong L."/>
            <person name="Wu D."/>
            <person name="Gao X."/>
            <person name="Lin Z."/>
        </authorList>
    </citation>
    <scope>NUCLEOTIDE SEQUENCE [LARGE SCALE GENOMIC DNA]</scope>
    <source>
        <strain evidence="10 11">20-218</strain>
    </source>
</reference>
<keyword evidence="2" id="KW-1003">Cell membrane</keyword>
<protein>
    <submittedName>
        <fullName evidence="10">ABC transporter permease</fullName>
    </submittedName>
</protein>
<evidence type="ECO:0000256" key="5">
    <source>
        <dbReference type="ARBA" id="ARBA00023136"/>
    </source>
</evidence>
<dbReference type="Proteomes" id="UP001565242">
    <property type="component" value="Unassembled WGS sequence"/>
</dbReference>
<dbReference type="RefSeq" id="WP_369918260.1">
    <property type="nucleotide sequence ID" value="NZ_JBCLSQ010000013.1"/>
</dbReference>
<comment type="similarity">
    <text evidence="6">Belongs to the ABC-4 integral membrane protein family.</text>
</comment>
<proteinExistence type="inferred from homology"/>
<dbReference type="Pfam" id="PF12704">
    <property type="entry name" value="MacB_PCD"/>
    <property type="match status" value="1"/>
</dbReference>
<accession>A0ABV4DAM2</accession>
<keyword evidence="5 7" id="KW-0472">Membrane</keyword>
<evidence type="ECO:0000256" key="4">
    <source>
        <dbReference type="ARBA" id="ARBA00022989"/>
    </source>
</evidence>
<evidence type="ECO:0000256" key="1">
    <source>
        <dbReference type="ARBA" id="ARBA00004651"/>
    </source>
</evidence>
<keyword evidence="3 7" id="KW-0812">Transmembrane</keyword>
<evidence type="ECO:0000256" key="6">
    <source>
        <dbReference type="ARBA" id="ARBA00038076"/>
    </source>
</evidence>
<feature type="transmembrane region" description="Helical" evidence="7">
    <location>
        <begin position="362"/>
        <end position="381"/>
    </location>
</feature>
<dbReference type="InterPro" id="IPR003838">
    <property type="entry name" value="ABC3_permease_C"/>
</dbReference>